<dbReference type="CDD" id="cd05233">
    <property type="entry name" value="SDR_c"/>
    <property type="match status" value="1"/>
</dbReference>
<evidence type="ECO:0000313" key="3">
    <source>
        <dbReference type="EMBL" id="KAF4637212.1"/>
    </source>
</evidence>
<dbReference type="Proteomes" id="UP000566819">
    <property type="component" value="Unassembled WGS sequence"/>
</dbReference>
<protein>
    <submittedName>
        <fullName evidence="3">Uncharacterized protein</fullName>
    </submittedName>
</protein>
<evidence type="ECO:0000256" key="2">
    <source>
        <dbReference type="ARBA" id="ARBA00023002"/>
    </source>
</evidence>
<organism evidence="3 4">
    <name type="scientific">Cudoniella acicularis</name>
    <dbReference type="NCBI Taxonomy" id="354080"/>
    <lineage>
        <taxon>Eukaryota</taxon>
        <taxon>Fungi</taxon>
        <taxon>Dikarya</taxon>
        <taxon>Ascomycota</taxon>
        <taxon>Pezizomycotina</taxon>
        <taxon>Leotiomycetes</taxon>
        <taxon>Helotiales</taxon>
        <taxon>Tricladiaceae</taxon>
        <taxon>Cudoniella</taxon>
    </lineage>
</organism>
<comment type="caution">
    <text evidence="3">The sequence shown here is derived from an EMBL/GenBank/DDBJ whole genome shotgun (WGS) entry which is preliminary data.</text>
</comment>
<sequence length="437" mass="48794">MAHPSVPAHWGVNFTPTIHHSVVPSTDPSSVILKSPFAVLITGSGKGIGEYIAYAYAKAGASTIIISSRTLSDLQVVSENIKKISPSTTVLAIQCDVASEASVVDLVNRVEKEVGRLDVLVNNAGTMEKLVKGKDGTVDYPKGLLEGTAEDFKRVYDVNFFGTYYMMRLVKVSFPKVGLRLVADKGEATTTSLTPLAYNLTKSAVLRLADHIHTAYHKDGIVVYSMHPYTALLKDHPPHWDNLFKDDIDLCGGFCVWLTKERREWLSGRYMMCHWDVGELEAMKEDIVEHDKLKFTMDEGLSLDRLMYDAGFGCEFVTVGEWLCAANANVNRNHISDERTFSYTKSIVAHTGPRATIMARAAKMKMRQQLCKIIVMSRLSPSNAPTTNSDEGSRTQLNISRWRSGFVIEFFEDTRFRTYLGIFLVADEDNNLEGWQV</sequence>
<dbReference type="PRINTS" id="PR00081">
    <property type="entry name" value="GDHRDH"/>
</dbReference>
<accession>A0A8H4W7X9</accession>
<dbReference type="AlphaFoldDB" id="A0A8H4W7X9"/>
<dbReference type="EMBL" id="JAAMPI010000031">
    <property type="protein sequence ID" value="KAF4637212.1"/>
    <property type="molecule type" value="Genomic_DNA"/>
</dbReference>
<dbReference type="GO" id="GO:0016491">
    <property type="term" value="F:oxidoreductase activity"/>
    <property type="evidence" value="ECO:0007669"/>
    <property type="project" value="UniProtKB-KW"/>
</dbReference>
<keyword evidence="2" id="KW-0560">Oxidoreductase</keyword>
<proteinExistence type="inferred from homology"/>
<evidence type="ECO:0000256" key="1">
    <source>
        <dbReference type="ARBA" id="ARBA00006484"/>
    </source>
</evidence>
<dbReference type="SUPFAM" id="SSF51735">
    <property type="entry name" value="NAD(P)-binding Rossmann-fold domains"/>
    <property type="match status" value="1"/>
</dbReference>
<dbReference type="InterPro" id="IPR002347">
    <property type="entry name" value="SDR_fam"/>
</dbReference>
<reference evidence="3 4" key="1">
    <citation type="submission" date="2020-03" db="EMBL/GenBank/DDBJ databases">
        <title>Draft Genome Sequence of Cudoniella acicularis.</title>
        <authorList>
            <person name="Buettner E."/>
            <person name="Kellner H."/>
        </authorList>
    </citation>
    <scope>NUCLEOTIDE SEQUENCE [LARGE SCALE GENOMIC DNA]</scope>
    <source>
        <strain evidence="3 4">DSM 108380</strain>
    </source>
</reference>
<keyword evidence="4" id="KW-1185">Reference proteome</keyword>
<dbReference type="OrthoDB" id="1933717at2759"/>
<gene>
    <name evidence="3" type="ORF">G7Y89_g879</name>
</gene>
<dbReference type="Pfam" id="PF00106">
    <property type="entry name" value="adh_short"/>
    <property type="match status" value="1"/>
</dbReference>
<name>A0A8H4W7X9_9HELO</name>
<comment type="similarity">
    <text evidence="1">Belongs to the short-chain dehydrogenases/reductases (SDR) family.</text>
</comment>
<dbReference type="PANTHER" id="PTHR43391">
    <property type="entry name" value="RETINOL DEHYDROGENASE-RELATED"/>
    <property type="match status" value="1"/>
</dbReference>
<dbReference type="InterPro" id="IPR036291">
    <property type="entry name" value="NAD(P)-bd_dom_sf"/>
</dbReference>
<evidence type="ECO:0000313" key="4">
    <source>
        <dbReference type="Proteomes" id="UP000566819"/>
    </source>
</evidence>
<dbReference type="Gene3D" id="3.40.50.720">
    <property type="entry name" value="NAD(P)-binding Rossmann-like Domain"/>
    <property type="match status" value="1"/>
</dbReference>
<dbReference type="PANTHER" id="PTHR43391:SF26">
    <property type="entry name" value="BLL7251 PROTEIN"/>
    <property type="match status" value="1"/>
</dbReference>